<dbReference type="AlphaFoldDB" id="A0A380HSG5"/>
<evidence type="ECO:0000313" key="4">
    <source>
        <dbReference type="EMBL" id="SUM84434.1"/>
    </source>
</evidence>
<evidence type="ECO:0000256" key="2">
    <source>
        <dbReference type="SAM" id="Phobius"/>
    </source>
</evidence>
<dbReference type="Proteomes" id="UP000254707">
    <property type="component" value="Unassembled WGS sequence"/>
</dbReference>
<dbReference type="Pfam" id="PF03816">
    <property type="entry name" value="LytR_cpsA_psr"/>
    <property type="match status" value="1"/>
</dbReference>
<reference evidence="4 5" key="1">
    <citation type="submission" date="2018-06" db="EMBL/GenBank/DDBJ databases">
        <authorList>
            <consortium name="Pathogen Informatics"/>
            <person name="Doyle S."/>
        </authorList>
    </citation>
    <scope>NUCLEOTIDE SEQUENCE [LARGE SCALE GENOMIC DNA]</scope>
    <source>
        <strain evidence="4 5">NCTC7688</strain>
    </source>
</reference>
<dbReference type="InterPro" id="IPR004474">
    <property type="entry name" value="LytR_CpsA_psr"/>
</dbReference>
<gene>
    <name evidence="4" type="primary">lytR_3</name>
    <name evidence="4" type="ORF">NCTC7688_02479</name>
</gene>
<proteinExistence type="inferred from homology"/>
<organism evidence="4 5">
    <name type="scientific">Staphylococcus saprophyticus</name>
    <dbReference type="NCBI Taxonomy" id="29385"/>
    <lineage>
        <taxon>Bacteria</taxon>
        <taxon>Bacillati</taxon>
        <taxon>Bacillota</taxon>
        <taxon>Bacilli</taxon>
        <taxon>Bacillales</taxon>
        <taxon>Staphylococcaceae</taxon>
        <taxon>Staphylococcus</taxon>
    </lineage>
</organism>
<comment type="similarity">
    <text evidence="1">Belongs to the LytR/CpsA/Psr (LCP) family.</text>
</comment>
<evidence type="ECO:0000256" key="1">
    <source>
        <dbReference type="ARBA" id="ARBA00006068"/>
    </source>
</evidence>
<accession>A0A380HSG5</accession>
<sequence>MERRKRKKNSKAKKVILTIIIILGLFVIFVAAFIFYKLTVLNSSINNPLDRKHSELRDKPLKDGEPISIALFGIDSDEVRASENGGQRSDSIVLLSINPKDKKTEMISVPRDTHAEIVGKDTEEKINHAYAYGGPDMAVKSVEKLMNVPIDHYAAINMDGVSTLIDELNGVDVTSNATFDVKNYSFEKGKKSHMDGKEALAFMRSRKEAGAGGDEGRQARQQLVIEAVAKKSMNPGSIPKINSIFNAVEDNVKTDLSLTELNGIRSDYKAAQKNVNRHTLKGENTLGDDGLYYFYPGDNEQTVKDYRDNLNLK</sequence>
<evidence type="ECO:0000313" key="5">
    <source>
        <dbReference type="Proteomes" id="UP000254707"/>
    </source>
</evidence>
<keyword evidence="2" id="KW-0812">Transmembrane</keyword>
<dbReference type="Gene3D" id="3.40.630.190">
    <property type="entry name" value="LCP protein"/>
    <property type="match status" value="1"/>
</dbReference>
<feature type="domain" description="Cell envelope-related transcriptional attenuator" evidence="3">
    <location>
        <begin position="88"/>
        <end position="232"/>
    </location>
</feature>
<name>A0A380HSG5_STASA</name>
<dbReference type="EMBL" id="UHED01000001">
    <property type="protein sequence ID" value="SUM84434.1"/>
    <property type="molecule type" value="Genomic_DNA"/>
</dbReference>
<dbReference type="RefSeq" id="WP_115340729.1">
    <property type="nucleotide sequence ID" value="NZ_UHED01000001.1"/>
</dbReference>
<evidence type="ECO:0000259" key="3">
    <source>
        <dbReference type="Pfam" id="PF03816"/>
    </source>
</evidence>
<dbReference type="PANTHER" id="PTHR33392">
    <property type="entry name" value="POLYISOPRENYL-TEICHOIC ACID--PEPTIDOGLYCAN TEICHOIC ACID TRANSFERASE TAGU"/>
    <property type="match status" value="1"/>
</dbReference>
<dbReference type="InterPro" id="IPR050922">
    <property type="entry name" value="LytR/CpsA/Psr_CW_biosynth"/>
</dbReference>
<dbReference type="PANTHER" id="PTHR33392:SF6">
    <property type="entry name" value="POLYISOPRENYL-TEICHOIC ACID--PEPTIDOGLYCAN TEICHOIC ACID TRANSFERASE TAGU"/>
    <property type="match status" value="1"/>
</dbReference>
<keyword evidence="2" id="KW-0472">Membrane</keyword>
<dbReference type="NCBIfam" id="TIGR00350">
    <property type="entry name" value="lytR_cpsA_psr"/>
    <property type="match status" value="1"/>
</dbReference>
<protein>
    <submittedName>
        <fullName evidence="4">Transcriptional regulator</fullName>
    </submittedName>
</protein>
<keyword evidence="2" id="KW-1133">Transmembrane helix</keyword>
<feature type="transmembrane region" description="Helical" evidence="2">
    <location>
        <begin position="15"/>
        <end position="36"/>
    </location>
</feature>